<sequence length="239" mass="26523">MPETGPAPRLYVGSHVTYHGRHAEMHDRPLYVLPCTWEGRCEACNEWDLSNEAAAREHFMVVGLSTDSCVKHADRASLTLLPCDWPEDAVPFNINGYWYAAAYTTRDGISDRARKVHFYTAEDFIGAHVVPLRRTDTGSAPPGRTGPQPPCLLTGSRPPCTTPTIPPRRTPMSDKPTATPDGYCMNKQPVSGTLRTINASATGRKFSHLHGRRMAQCPCGKETSQPDRGNLRRHKQTQE</sequence>
<dbReference type="EMBL" id="BAAAZY010000046">
    <property type="protein sequence ID" value="GAA3509822.1"/>
    <property type="molecule type" value="Genomic_DNA"/>
</dbReference>
<organism evidence="2 3">
    <name type="scientific">Streptomyces shaanxiensis</name>
    <dbReference type="NCBI Taxonomy" id="653357"/>
    <lineage>
        <taxon>Bacteria</taxon>
        <taxon>Bacillati</taxon>
        <taxon>Actinomycetota</taxon>
        <taxon>Actinomycetes</taxon>
        <taxon>Kitasatosporales</taxon>
        <taxon>Streptomycetaceae</taxon>
        <taxon>Streptomyces</taxon>
    </lineage>
</organism>
<feature type="region of interest" description="Disordered" evidence="1">
    <location>
        <begin position="203"/>
        <end position="239"/>
    </location>
</feature>
<keyword evidence="3" id="KW-1185">Reference proteome</keyword>
<proteinExistence type="predicted"/>
<evidence type="ECO:0000256" key="1">
    <source>
        <dbReference type="SAM" id="MobiDB-lite"/>
    </source>
</evidence>
<reference evidence="3" key="1">
    <citation type="journal article" date="2019" name="Int. J. Syst. Evol. Microbiol.">
        <title>The Global Catalogue of Microorganisms (GCM) 10K type strain sequencing project: providing services to taxonomists for standard genome sequencing and annotation.</title>
        <authorList>
            <consortium name="The Broad Institute Genomics Platform"/>
            <consortium name="The Broad Institute Genome Sequencing Center for Infectious Disease"/>
            <person name="Wu L."/>
            <person name="Ma J."/>
        </authorList>
    </citation>
    <scope>NUCLEOTIDE SEQUENCE [LARGE SCALE GENOMIC DNA]</scope>
    <source>
        <strain evidence="3">JCM 16925</strain>
    </source>
</reference>
<evidence type="ECO:0000313" key="3">
    <source>
        <dbReference type="Proteomes" id="UP001499984"/>
    </source>
</evidence>
<accession>A0ABP6UNN5</accession>
<gene>
    <name evidence="2" type="ORF">GCM10022233_88110</name>
</gene>
<protein>
    <submittedName>
        <fullName evidence="2">Uncharacterized protein</fullName>
    </submittedName>
</protein>
<comment type="caution">
    <text evidence="2">The sequence shown here is derived from an EMBL/GenBank/DDBJ whole genome shotgun (WGS) entry which is preliminary data.</text>
</comment>
<feature type="region of interest" description="Disordered" evidence="1">
    <location>
        <begin position="134"/>
        <end position="183"/>
    </location>
</feature>
<evidence type="ECO:0000313" key="2">
    <source>
        <dbReference type="EMBL" id="GAA3509822.1"/>
    </source>
</evidence>
<dbReference type="Proteomes" id="UP001499984">
    <property type="component" value="Unassembled WGS sequence"/>
</dbReference>
<name>A0ABP6UNN5_9ACTN</name>
<feature type="compositionally biased region" description="Pro residues" evidence="1">
    <location>
        <begin position="160"/>
        <end position="169"/>
    </location>
</feature>